<keyword evidence="2" id="KW-1185">Reference proteome</keyword>
<reference evidence="1 2" key="1">
    <citation type="journal article" date="2018" name="Evol. Lett.">
        <title>Horizontal gene cluster transfer increased hallucinogenic mushroom diversity.</title>
        <authorList>
            <person name="Reynolds H.T."/>
            <person name="Vijayakumar V."/>
            <person name="Gluck-Thaler E."/>
            <person name="Korotkin H.B."/>
            <person name="Matheny P.B."/>
            <person name="Slot J.C."/>
        </authorList>
    </citation>
    <scope>NUCLEOTIDE SEQUENCE [LARGE SCALE GENOMIC DNA]</scope>
    <source>
        <strain evidence="1 2">2631</strain>
    </source>
</reference>
<proteinExistence type="predicted"/>
<comment type="caution">
    <text evidence="1">The sequence shown here is derived from an EMBL/GenBank/DDBJ whole genome shotgun (WGS) entry which is preliminary data.</text>
</comment>
<dbReference type="EMBL" id="NHYD01000782">
    <property type="protein sequence ID" value="PPQ93362.1"/>
    <property type="molecule type" value="Genomic_DNA"/>
</dbReference>
<sequence>MSVADESSFGASPSAEALAGNVRSLNFSSSELGKDITLLLMFEPPQNGKLFKNLFPVCWKVLSFTATGISAATIEYTADTGFLVPQTQSGNLVSASNAQRCQVSGDWLHYGKWWLTLQKTGQSCTLFTKEDESGNYLTPAQEGDEGVLQCINKADRPAQGFFNKAGSKIEPTLLWKDIAYRLLSMILT</sequence>
<evidence type="ECO:0000313" key="1">
    <source>
        <dbReference type="EMBL" id="PPQ93362.1"/>
    </source>
</evidence>
<evidence type="ECO:0000313" key="2">
    <source>
        <dbReference type="Proteomes" id="UP000283269"/>
    </source>
</evidence>
<dbReference type="Proteomes" id="UP000283269">
    <property type="component" value="Unassembled WGS sequence"/>
</dbReference>
<gene>
    <name evidence="1" type="ORF">CVT25_014591</name>
</gene>
<protein>
    <submittedName>
        <fullName evidence="1">Uncharacterized protein</fullName>
    </submittedName>
</protein>
<organism evidence="1 2">
    <name type="scientific">Psilocybe cyanescens</name>
    <dbReference type="NCBI Taxonomy" id="93625"/>
    <lineage>
        <taxon>Eukaryota</taxon>
        <taxon>Fungi</taxon>
        <taxon>Dikarya</taxon>
        <taxon>Basidiomycota</taxon>
        <taxon>Agaricomycotina</taxon>
        <taxon>Agaricomycetes</taxon>
        <taxon>Agaricomycetidae</taxon>
        <taxon>Agaricales</taxon>
        <taxon>Agaricineae</taxon>
        <taxon>Strophariaceae</taxon>
        <taxon>Psilocybe</taxon>
    </lineage>
</organism>
<dbReference type="InParanoid" id="A0A409XRB8"/>
<name>A0A409XRB8_PSICY</name>
<dbReference type="OrthoDB" id="3165318at2759"/>
<accession>A0A409XRB8</accession>
<dbReference type="AlphaFoldDB" id="A0A409XRB8"/>